<dbReference type="InterPro" id="IPR050309">
    <property type="entry name" value="Type-B_Carboxylest/Lipase"/>
</dbReference>
<evidence type="ECO:0000259" key="5">
    <source>
        <dbReference type="Pfam" id="PF00135"/>
    </source>
</evidence>
<evidence type="ECO:0000256" key="4">
    <source>
        <dbReference type="RuleBase" id="RU361235"/>
    </source>
</evidence>
<keyword evidence="4" id="KW-0732">Signal</keyword>
<dbReference type="GO" id="GO:0016787">
    <property type="term" value="F:hydrolase activity"/>
    <property type="evidence" value="ECO:0007669"/>
    <property type="project" value="UniProtKB-KW"/>
</dbReference>
<evidence type="ECO:0000256" key="1">
    <source>
        <dbReference type="ARBA" id="ARBA00005964"/>
    </source>
</evidence>
<dbReference type="Gene3D" id="3.40.50.1820">
    <property type="entry name" value="alpha/beta hydrolase"/>
    <property type="match status" value="1"/>
</dbReference>
<dbReference type="InterPro" id="IPR029058">
    <property type="entry name" value="AB_hydrolase_fold"/>
</dbReference>
<dbReference type="SUPFAM" id="SSF53474">
    <property type="entry name" value="alpha/beta-Hydrolases"/>
    <property type="match status" value="1"/>
</dbReference>
<dbReference type="EMBL" id="KV748923">
    <property type="protein sequence ID" value="OCL12110.1"/>
    <property type="molecule type" value="Genomic_DNA"/>
</dbReference>
<dbReference type="PROSITE" id="PS00122">
    <property type="entry name" value="CARBOXYLESTERASE_B_1"/>
    <property type="match status" value="1"/>
</dbReference>
<dbReference type="PANTHER" id="PTHR11559">
    <property type="entry name" value="CARBOXYLESTERASE"/>
    <property type="match status" value="1"/>
</dbReference>
<dbReference type="EC" id="3.1.1.-" evidence="4"/>
<dbReference type="AlphaFoldDB" id="A0A8E2JWD2"/>
<comment type="similarity">
    <text evidence="1 4">Belongs to the type-B carboxylesterase/lipase family.</text>
</comment>
<feature type="domain" description="Carboxylesterase type B" evidence="5">
    <location>
        <begin position="25"/>
        <end position="538"/>
    </location>
</feature>
<dbReference type="InterPro" id="IPR002018">
    <property type="entry name" value="CarbesteraseB"/>
</dbReference>
<comment type="similarity">
    <text evidence="2">Belongs to the 'GDXG' lipolytic enzyme family.</text>
</comment>
<evidence type="ECO:0000313" key="7">
    <source>
        <dbReference type="Proteomes" id="UP000250140"/>
    </source>
</evidence>
<dbReference type="OrthoDB" id="408631at2759"/>
<dbReference type="InterPro" id="IPR019826">
    <property type="entry name" value="Carboxylesterase_B_AS"/>
</dbReference>
<organism evidence="6 7">
    <name type="scientific">Glonium stellatum</name>
    <dbReference type="NCBI Taxonomy" id="574774"/>
    <lineage>
        <taxon>Eukaryota</taxon>
        <taxon>Fungi</taxon>
        <taxon>Dikarya</taxon>
        <taxon>Ascomycota</taxon>
        <taxon>Pezizomycotina</taxon>
        <taxon>Dothideomycetes</taxon>
        <taxon>Pleosporomycetidae</taxon>
        <taxon>Gloniales</taxon>
        <taxon>Gloniaceae</taxon>
        <taxon>Glonium</taxon>
    </lineage>
</organism>
<evidence type="ECO:0000256" key="3">
    <source>
        <dbReference type="ARBA" id="ARBA00022801"/>
    </source>
</evidence>
<dbReference type="Pfam" id="PF00135">
    <property type="entry name" value="COesterase"/>
    <property type="match status" value="1"/>
</dbReference>
<protein>
    <recommendedName>
        <fullName evidence="4">Carboxylic ester hydrolase</fullName>
        <ecNumber evidence="4">3.1.1.-</ecNumber>
    </recommendedName>
</protein>
<dbReference type="InterPro" id="IPR002168">
    <property type="entry name" value="Lipase_GDXG_HIS_AS"/>
</dbReference>
<keyword evidence="3 4" id="KW-0378">Hydrolase</keyword>
<dbReference type="PROSITE" id="PS01173">
    <property type="entry name" value="LIPASE_GDXG_HIS"/>
    <property type="match status" value="1"/>
</dbReference>
<proteinExistence type="inferred from homology"/>
<keyword evidence="7" id="KW-1185">Reference proteome</keyword>
<accession>A0A8E2JWD2</accession>
<evidence type="ECO:0000313" key="6">
    <source>
        <dbReference type="EMBL" id="OCL12110.1"/>
    </source>
</evidence>
<feature type="signal peptide" evidence="4">
    <location>
        <begin position="1"/>
        <end position="20"/>
    </location>
</feature>
<gene>
    <name evidence="6" type="ORF">AOQ84DRAFT_430055</name>
</gene>
<name>A0A8E2JWD2_9PEZI</name>
<reference evidence="6 7" key="1">
    <citation type="journal article" date="2016" name="Nat. Commun.">
        <title>Ectomycorrhizal ecology is imprinted in the genome of the dominant symbiotic fungus Cenococcum geophilum.</title>
        <authorList>
            <consortium name="DOE Joint Genome Institute"/>
            <person name="Peter M."/>
            <person name="Kohler A."/>
            <person name="Ohm R.A."/>
            <person name="Kuo A."/>
            <person name="Krutzmann J."/>
            <person name="Morin E."/>
            <person name="Arend M."/>
            <person name="Barry K.W."/>
            <person name="Binder M."/>
            <person name="Choi C."/>
            <person name="Clum A."/>
            <person name="Copeland A."/>
            <person name="Grisel N."/>
            <person name="Haridas S."/>
            <person name="Kipfer T."/>
            <person name="LaButti K."/>
            <person name="Lindquist E."/>
            <person name="Lipzen A."/>
            <person name="Maire R."/>
            <person name="Meier B."/>
            <person name="Mihaltcheva S."/>
            <person name="Molinier V."/>
            <person name="Murat C."/>
            <person name="Poggeler S."/>
            <person name="Quandt C.A."/>
            <person name="Sperisen C."/>
            <person name="Tritt A."/>
            <person name="Tisserant E."/>
            <person name="Crous P.W."/>
            <person name="Henrissat B."/>
            <person name="Nehls U."/>
            <person name="Egli S."/>
            <person name="Spatafora J.W."/>
            <person name="Grigoriev I.V."/>
            <person name="Martin F.M."/>
        </authorList>
    </citation>
    <scope>NUCLEOTIDE SEQUENCE [LARGE SCALE GENOMIC DNA]</scope>
    <source>
        <strain evidence="6 7">CBS 207.34</strain>
    </source>
</reference>
<dbReference type="Proteomes" id="UP000250140">
    <property type="component" value="Unassembled WGS sequence"/>
</dbReference>
<sequence length="555" mass="58769">MVRRILLQVVGAAPLAYALAYPIDAPVVDLGYARYRGVLNDTAGLNSYFGIRYAKAPIGQLRWQAPVPIDTEANPLYHETLNATTYGPACIQAGVPWSSSSFGFPPITQESEDCLILDVVTPSKPISDKLPVMVQIHGGGYALGDSATAPGQALVHHSRSNLIYVAIQYRLGSFGFLAGDEVKADGVWNAGLLDQRAALEWVQRHIHKFGGDASKVTIIGGSAGGGSVSLQMTMYGGESDPPFRAALNTQYQTFLSAANCSTLPCLRSLPTSALQLATTRANAAAYAARQFAYGTFYWGPAVDGAVVPTVPFAAFRAGAFARVPLLVDHDGFEGVVFSNASLTTTAEVIADLAALWPTTPVSTVADLVALYPASQFNGTALEAQPFFSLLEGGVAASTAFAQRQAVFGDAMIDCPTSVMAGAVSATGEKAWKMVFNAGDQVHGATAEFLFSTTINRYFVLHVGYVDADADEIFVAAGDVLGNATLGAILRDYFVSFAVELDPNAWATVANKPAWQAFKAKEESVLDVEFTSINVKRDPDASKQCEALEEAGVVGF</sequence>
<evidence type="ECO:0000256" key="2">
    <source>
        <dbReference type="ARBA" id="ARBA00010515"/>
    </source>
</evidence>
<feature type="chain" id="PRO_5034871709" description="Carboxylic ester hydrolase" evidence="4">
    <location>
        <begin position="21"/>
        <end position="555"/>
    </location>
</feature>